<reference evidence="3 4" key="1">
    <citation type="journal article" date="2013" name="BMC Genomics">
        <title>The miniature genome of a carnivorous plant Genlisea aurea contains a low number of genes and short non-coding sequences.</title>
        <authorList>
            <person name="Leushkin E.V."/>
            <person name="Sutormin R.A."/>
            <person name="Nabieva E.R."/>
            <person name="Penin A.A."/>
            <person name="Kondrashov A.S."/>
            <person name="Logacheva M.D."/>
        </authorList>
    </citation>
    <scope>NUCLEOTIDE SEQUENCE [LARGE SCALE GENOMIC DNA]</scope>
</reference>
<name>S8C3I8_9LAMI</name>
<keyword evidence="2" id="KW-1133">Transmembrane helix</keyword>
<feature type="compositionally biased region" description="Acidic residues" evidence="1">
    <location>
        <begin position="115"/>
        <end position="126"/>
    </location>
</feature>
<feature type="region of interest" description="Disordered" evidence="1">
    <location>
        <begin position="229"/>
        <end position="257"/>
    </location>
</feature>
<evidence type="ECO:0000313" key="3">
    <source>
        <dbReference type="EMBL" id="EPS61360.1"/>
    </source>
</evidence>
<dbReference type="AlphaFoldDB" id="S8C3I8"/>
<dbReference type="EMBL" id="AUSU01006905">
    <property type="protein sequence ID" value="EPS61360.1"/>
    <property type="molecule type" value="Genomic_DNA"/>
</dbReference>
<dbReference type="Proteomes" id="UP000015453">
    <property type="component" value="Unassembled WGS sequence"/>
</dbReference>
<accession>S8C3I8</accession>
<dbReference type="PANTHER" id="PTHR36760">
    <property type="entry name" value="ACIDIC LEUCINE-RICH NUCLEAR PHOSPHOPROTEIN 32 FAMILY B PROTEIN"/>
    <property type="match status" value="1"/>
</dbReference>
<organism evidence="3 4">
    <name type="scientific">Genlisea aurea</name>
    <dbReference type="NCBI Taxonomy" id="192259"/>
    <lineage>
        <taxon>Eukaryota</taxon>
        <taxon>Viridiplantae</taxon>
        <taxon>Streptophyta</taxon>
        <taxon>Embryophyta</taxon>
        <taxon>Tracheophyta</taxon>
        <taxon>Spermatophyta</taxon>
        <taxon>Magnoliopsida</taxon>
        <taxon>eudicotyledons</taxon>
        <taxon>Gunneridae</taxon>
        <taxon>Pentapetalae</taxon>
        <taxon>asterids</taxon>
        <taxon>lamiids</taxon>
        <taxon>Lamiales</taxon>
        <taxon>Lentibulariaceae</taxon>
        <taxon>Genlisea</taxon>
    </lineage>
</organism>
<dbReference type="OrthoDB" id="1939140at2759"/>
<evidence type="ECO:0000256" key="2">
    <source>
        <dbReference type="SAM" id="Phobius"/>
    </source>
</evidence>
<gene>
    <name evidence="3" type="ORF">M569_13441</name>
</gene>
<feature type="non-terminal residue" evidence="3">
    <location>
        <position position="1"/>
    </location>
</feature>
<keyword evidence="4" id="KW-1185">Reference proteome</keyword>
<comment type="caution">
    <text evidence="3">The sequence shown here is derived from an EMBL/GenBank/DDBJ whole genome shotgun (WGS) entry which is preliminary data.</text>
</comment>
<keyword evidence="2" id="KW-0812">Transmembrane</keyword>
<proteinExistence type="predicted"/>
<feature type="transmembrane region" description="Helical" evidence="2">
    <location>
        <begin position="17"/>
        <end position="39"/>
    </location>
</feature>
<evidence type="ECO:0000256" key="1">
    <source>
        <dbReference type="SAM" id="MobiDB-lite"/>
    </source>
</evidence>
<feature type="compositionally biased region" description="Acidic residues" evidence="1">
    <location>
        <begin position="243"/>
        <end position="254"/>
    </location>
</feature>
<keyword evidence="2" id="KW-0472">Membrane</keyword>
<protein>
    <submittedName>
        <fullName evidence="3">Uncharacterized protein</fullName>
    </submittedName>
</protein>
<sequence length="306" mass="34564">LLCDPLYLSYFVFFSPYILKLIVFLSPVLFTTSLLLLILKTSDLGRISAGLIEGSSKEAEERIDGEEFFEIEVEELMGFSETAGKRGSSENGGEQRVVMVDPVSENQTVEKTGNDEEEEEEEEEEEDRKVNFLKILNSFEKMTTRTRRPESAGENPRTPPFPATVKITNHRASSAYVKTQSDSSSTVSLMRARSYNHISYEKESAEKTDGEEQEGKKLSEEIMDSLWGEEEAFEEEKKKPAAEEEEEEEEEEEAPVNGSELCCLLALRLSTGKVNRGMGRRNFAGISNVVKGFRWLSHVSKNRKSI</sequence>
<evidence type="ECO:0000313" key="4">
    <source>
        <dbReference type="Proteomes" id="UP000015453"/>
    </source>
</evidence>
<feature type="region of interest" description="Disordered" evidence="1">
    <location>
        <begin position="80"/>
        <end position="164"/>
    </location>
</feature>
<dbReference type="PANTHER" id="PTHR36760:SF1">
    <property type="entry name" value="ACIDIC LEUCINE-RICH NUCLEAR PHOSPHOPROTEIN 32 FAMILY B PROTEIN"/>
    <property type="match status" value="1"/>
</dbReference>
<feature type="non-terminal residue" evidence="3">
    <location>
        <position position="306"/>
    </location>
</feature>